<evidence type="ECO:0000313" key="8">
    <source>
        <dbReference type="EMBL" id="WMW79768.1"/>
    </source>
</evidence>
<feature type="transmembrane region" description="Helical" evidence="6">
    <location>
        <begin position="35"/>
        <end position="55"/>
    </location>
</feature>
<dbReference type="InterPro" id="IPR007452">
    <property type="entry name" value="TamB_C"/>
</dbReference>
<evidence type="ECO:0000256" key="2">
    <source>
        <dbReference type="ARBA" id="ARBA00022692"/>
    </source>
</evidence>
<comment type="subcellular location">
    <subcellularLocation>
        <location evidence="1">Membrane</location>
        <topology evidence="1">Single-pass membrane protein</topology>
    </subcellularLocation>
</comment>
<keyword evidence="9" id="KW-1185">Reference proteome</keyword>
<sequence>MQTESQESTQATNQQPQPSSAEAVIKVPRRSLGWACVKFILAILVMLVLGLTWIFQTTSGTRFALGLVERLSPVSLQFQQVGGRLADRIQIAEVQFKNQTEIVVISGLELEWRPWSLLSGVLDISKAQASQVKVSSKPSSTPTHAPADLHLPFDVKIEQAALGQLHFSDWLPDGSEHRYFGLRAMTASGKAENARYQVQASAVSDWGQFQAQGNLSMQSPFAIDLIGQYKGQAHPDIPEVKADLQFDGNLLDLNARAQLVQTFKDATAVASSPAAKSKGDEKLGARGHVEFKLKPFAEHSLRLAKVSVQGLDLTHLNPHAPAALLNVQADLQSLSSNLAEPVPMPNKNKDAPAQLKQAFQSTAKLSASEVAKKSNNHPDKNSNANGSPTASAEPYFLKGQVVVENAKPQSFDKHGIPFKAAKALVEWRHDAISMQDLSLQMQSGEFNGKASLEIRAHAQPALDAQLRAENIDLLQFDSRLRKTQIKGDLQIQTKRARFIDFQLQASDARNRLDGRASFEFNAAGNNGSLHIEKIDLQADQSRFAGQGDISFEGAKKFELQGNLFQFDPSLWGKLPAGRIDTELKISGTLTPKTVLQAQLNQLNGEWNGHRLMGLAKFAWVEDQSLSIDQAELSWGKNNLTAAGALGKAGDELRWQTRAHDLQLFSVFLGIPIAGKLEAEGKFSGGFDALSMQTDAKLENASVRQWRLGSSELHLRSEPGRQGAVQLDLQAKDLYSASIDLNASSPDGQVVEKKRSLVEELRFQVNGQRQNHQFQLQTRFDRSHKTELRGEGDLELSSWHDAKWKGRFAQFKLVGFAGNGSRQETNDLQLDAPMGVELSRERIALDGGRFSGVIGKLKLDQFEWTPSSMQTRGSLDELRVMEIANLWKPQHFIAGDLRLGASWDVQLKGSAKGKFELQRQAGDLYLNDADGTGQPMYMGLNDLRFAVVAGGLIAGTDAEKVSMQFNANGKRLGQWQAKLETELRQRDEKWILDSEAPVSGALSASLPELQWLAAQLSAEFGLKGSLNVDARIAGKMGKPTYRASVEGNGLELAVASEGLLFPNGVLRAELTEKNIKLQQLRFSNKISFIPKLEQTRDLNWMGQEGEFTASGEINWLDNSGAIGMQWKKFPVLQRKDRWLVMSGDAKITQTDRLWSLIGKLGADGAYFRLPKLPPPSLSSDVVLNQNLKLDPETSELDERKNFRTRVDLQIDMGPRFVFVGRGLNTALTGTMRLRMNDNSTWQASGSIATNGGQYEGYGQQLEIERGILKFQGPPNNPSLNVRALRKGLLVEAGVEVTGNVANPQVRLVSEPNVPDNDKISWLILGREADQLGVNDASLLLTAAGALFGTDGSGNIPKELAKGLGFDEFSIGPAENGGSSKLPSQTIAGETTVGAVNNDSVLNIGWRLKPGLVVSIERGMADASSALKASWQLGRRVRLVARSGTDVSLDVKYSFSFN</sequence>
<dbReference type="PANTHER" id="PTHR36985:SF1">
    <property type="entry name" value="TRANSLOCATION AND ASSEMBLY MODULE SUBUNIT TAMB"/>
    <property type="match status" value="1"/>
</dbReference>
<organism evidence="8 9">
    <name type="scientific">Undibacterium cyanobacteriorum</name>
    <dbReference type="NCBI Taxonomy" id="3073561"/>
    <lineage>
        <taxon>Bacteria</taxon>
        <taxon>Pseudomonadati</taxon>
        <taxon>Pseudomonadota</taxon>
        <taxon>Betaproteobacteria</taxon>
        <taxon>Burkholderiales</taxon>
        <taxon>Oxalobacteraceae</taxon>
        <taxon>Undibacterium</taxon>
    </lineage>
</organism>
<feature type="compositionally biased region" description="Polar residues" evidence="5">
    <location>
        <begin position="381"/>
        <end position="390"/>
    </location>
</feature>
<keyword evidence="2 6" id="KW-0812">Transmembrane</keyword>
<evidence type="ECO:0000256" key="4">
    <source>
        <dbReference type="ARBA" id="ARBA00023136"/>
    </source>
</evidence>
<evidence type="ECO:0000259" key="7">
    <source>
        <dbReference type="Pfam" id="PF04357"/>
    </source>
</evidence>
<gene>
    <name evidence="8" type="ORF">RF679_14055</name>
</gene>
<evidence type="ECO:0000256" key="3">
    <source>
        <dbReference type="ARBA" id="ARBA00022989"/>
    </source>
</evidence>
<name>A0ABY9RFY9_9BURK</name>
<evidence type="ECO:0000256" key="1">
    <source>
        <dbReference type="ARBA" id="ARBA00004167"/>
    </source>
</evidence>
<dbReference type="EMBL" id="CP133720">
    <property type="protein sequence ID" value="WMW79768.1"/>
    <property type="molecule type" value="Genomic_DNA"/>
</dbReference>
<dbReference type="RefSeq" id="WP_309481263.1">
    <property type="nucleotide sequence ID" value="NZ_CP133720.1"/>
</dbReference>
<reference evidence="8" key="1">
    <citation type="submission" date="2023-09" db="EMBL/GenBank/DDBJ databases">
        <title>Undibacterium sp. 20NA77.5 isolated from freshwater.</title>
        <authorList>
            <person name="Le V."/>
            <person name="Ko S.-R."/>
            <person name="Ahn C.-Y."/>
            <person name="Oh H.-M."/>
        </authorList>
    </citation>
    <scope>NUCLEOTIDE SEQUENCE</scope>
    <source>
        <strain evidence="8">20NA77.5</strain>
    </source>
</reference>
<evidence type="ECO:0000256" key="6">
    <source>
        <dbReference type="SAM" id="Phobius"/>
    </source>
</evidence>
<feature type="compositionally biased region" description="Basic and acidic residues" evidence="5">
    <location>
        <begin position="370"/>
        <end position="380"/>
    </location>
</feature>
<accession>A0ABY9RFY9</accession>
<dbReference type="Pfam" id="PF04357">
    <property type="entry name" value="TamB"/>
    <property type="match status" value="1"/>
</dbReference>
<feature type="domain" description="Translocation and assembly module TamB C-terminal" evidence="7">
    <location>
        <begin position="1101"/>
        <end position="1455"/>
    </location>
</feature>
<evidence type="ECO:0000313" key="9">
    <source>
        <dbReference type="Proteomes" id="UP001181355"/>
    </source>
</evidence>
<feature type="region of interest" description="Disordered" evidence="5">
    <location>
        <begin position="1"/>
        <end position="20"/>
    </location>
</feature>
<proteinExistence type="predicted"/>
<dbReference type="Proteomes" id="UP001181355">
    <property type="component" value="Chromosome"/>
</dbReference>
<feature type="region of interest" description="Disordered" evidence="5">
    <location>
        <begin position="362"/>
        <end position="391"/>
    </location>
</feature>
<keyword evidence="3 6" id="KW-1133">Transmembrane helix</keyword>
<keyword evidence="4 6" id="KW-0472">Membrane</keyword>
<evidence type="ECO:0000256" key="5">
    <source>
        <dbReference type="SAM" id="MobiDB-lite"/>
    </source>
</evidence>
<protein>
    <submittedName>
        <fullName evidence="8">Translocation/assembly module TamB domain-containing protein</fullName>
    </submittedName>
</protein>
<dbReference type="PANTHER" id="PTHR36985">
    <property type="entry name" value="TRANSLOCATION AND ASSEMBLY MODULE SUBUNIT TAMB"/>
    <property type="match status" value="1"/>
</dbReference>